<proteinExistence type="predicted"/>
<keyword evidence="2" id="KW-1185">Reference proteome</keyword>
<dbReference type="Proteomes" id="UP000790709">
    <property type="component" value="Unassembled WGS sequence"/>
</dbReference>
<protein>
    <submittedName>
        <fullName evidence="1">NAD(P)-binding protein</fullName>
    </submittedName>
</protein>
<reference evidence="1" key="1">
    <citation type="journal article" date="2021" name="New Phytol.">
        <title>Evolutionary innovations through gain and loss of genes in the ectomycorrhizal Boletales.</title>
        <authorList>
            <person name="Wu G."/>
            <person name="Miyauchi S."/>
            <person name="Morin E."/>
            <person name="Kuo A."/>
            <person name="Drula E."/>
            <person name="Varga T."/>
            <person name="Kohler A."/>
            <person name="Feng B."/>
            <person name="Cao Y."/>
            <person name="Lipzen A."/>
            <person name="Daum C."/>
            <person name="Hundley H."/>
            <person name="Pangilinan J."/>
            <person name="Johnson J."/>
            <person name="Barry K."/>
            <person name="LaButti K."/>
            <person name="Ng V."/>
            <person name="Ahrendt S."/>
            <person name="Min B."/>
            <person name="Choi I.G."/>
            <person name="Park H."/>
            <person name="Plett J.M."/>
            <person name="Magnuson J."/>
            <person name="Spatafora J.W."/>
            <person name="Nagy L.G."/>
            <person name="Henrissat B."/>
            <person name="Grigoriev I.V."/>
            <person name="Yang Z.L."/>
            <person name="Xu J."/>
            <person name="Martin F.M."/>
        </authorList>
    </citation>
    <scope>NUCLEOTIDE SEQUENCE</scope>
    <source>
        <strain evidence="1">KUC20120723A-06</strain>
    </source>
</reference>
<organism evidence="1 2">
    <name type="scientific">Leucogyrophana mollusca</name>
    <dbReference type="NCBI Taxonomy" id="85980"/>
    <lineage>
        <taxon>Eukaryota</taxon>
        <taxon>Fungi</taxon>
        <taxon>Dikarya</taxon>
        <taxon>Basidiomycota</taxon>
        <taxon>Agaricomycotina</taxon>
        <taxon>Agaricomycetes</taxon>
        <taxon>Agaricomycetidae</taxon>
        <taxon>Boletales</taxon>
        <taxon>Boletales incertae sedis</taxon>
        <taxon>Leucogyrophana</taxon>
    </lineage>
</organism>
<gene>
    <name evidence="1" type="ORF">BV22DRAFT_1028625</name>
</gene>
<evidence type="ECO:0000313" key="2">
    <source>
        <dbReference type="Proteomes" id="UP000790709"/>
    </source>
</evidence>
<evidence type="ECO:0000313" key="1">
    <source>
        <dbReference type="EMBL" id="KAH7930137.1"/>
    </source>
</evidence>
<accession>A0ACB8BZ51</accession>
<comment type="caution">
    <text evidence="1">The sequence shown here is derived from an EMBL/GenBank/DDBJ whole genome shotgun (WGS) entry which is preliminary data.</text>
</comment>
<name>A0ACB8BZ51_9AGAM</name>
<sequence length="347" mass="37163">MPAGTYTQIVLRERPVADILPDTFEVQTKSLVELKPGPGQALVRVTYLSLDPAMRGWLRDARSYLPPVKIGEVMRASGLGVVVKSGQGSRHRQGDLVLGAFGWTEYAIMNDKALEKIVPPPGSTPLDFLGTLGMPGMTAFFGLNDIGQLKAGETLVVSGAAGAVGSLVCQLGKKAGARVVAIAGSPDKCAWLESELEVDKALNYKSPSFRKDFKESVGYLDVYFDNVGGEILDMALSRLNRNARIVLCGAISAYNTSTPRGLMAYQNLISQRAKIQGFVVFDYASQYARARAEIASGLANGSIKRKFHIIEGLENAPKALPMLFSGGNTGKLVVKVSNEGPQVPSKL</sequence>
<dbReference type="EMBL" id="MU266334">
    <property type="protein sequence ID" value="KAH7930137.1"/>
    <property type="molecule type" value="Genomic_DNA"/>
</dbReference>